<organism evidence="1 2">
    <name type="scientific">Paraburkholderia silvatlantica</name>
    <dbReference type="NCBI Taxonomy" id="321895"/>
    <lineage>
        <taxon>Bacteria</taxon>
        <taxon>Pseudomonadati</taxon>
        <taxon>Pseudomonadota</taxon>
        <taxon>Betaproteobacteria</taxon>
        <taxon>Burkholderiales</taxon>
        <taxon>Burkholderiaceae</taxon>
        <taxon>Paraburkholderia</taxon>
    </lineage>
</organism>
<dbReference type="SUPFAM" id="SSF55331">
    <property type="entry name" value="Tautomerase/MIF"/>
    <property type="match status" value="1"/>
</dbReference>
<dbReference type="InterPro" id="IPR014347">
    <property type="entry name" value="Tautomerase/MIF_sf"/>
</dbReference>
<gene>
    <name evidence="1" type="ORF">FHX59_005805</name>
</gene>
<name>A0ABR6FX37_9BURK</name>
<dbReference type="GO" id="GO:0016853">
    <property type="term" value="F:isomerase activity"/>
    <property type="evidence" value="ECO:0007669"/>
    <property type="project" value="UniProtKB-KW"/>
</dbReference>
<keyword evidence="1" id="KW-0413">Isomerase</keyword>
<keyword evidence="2" id="KW-1185">Reference proteome</keyword>
<dbReference type="EC" id="5.3.2.6" evidence="1"/>
<evidence type="ECO:0000313" key="2">
    <source>
        <dbReference type="Proteomes" id="UP000533533"/>
    </source>
</evidence>
<dbReference type="Pfam" id="PF14552">
    <property type="entry name" value="Tautomerase_2"/>
    <property type="match status" value="1"/>
</dbReference>
<dbReference type="Proteomes" id="UP000533533">
    <property type="component" value="Unassembled WGS sequence"/>
</dbReference>
<protein>
    <submittedName>
        <fullName evidence="1">4-oxalocrotonate tautomerase</fullName>
        <ecNumber evidence="1">5.3.2.6</ecNumber>
    </submittedName>
</protein>
<dbReference type="PANTHER" id="PTHR38460:SF1">
    <property type="entry name" value="TAUTOMERASE YOLI-RELATED"/>
    <property type="match status" value="1"/>
</dbReference>
<sequence>MSNPPKQEIDMPFTRIAVRAGKPATYRKALAQGIHQALMEVFKVPEDDIFMVITEHDADNFVFGRHYLGIERSDDLVMIQIALNNTRGQDQKKALFAQIAENLARDPGVRREDVFVNLVDVARENWSFGNGVAQYAT</sequence>
<accession>A0ABR6FX37</accession>
<reference evidence="1 2" key="1">
    <citation type="submission" date="2020-08" db="EMBL/GenBank/DDBJ databases">
        <title>Genomic Encyclopedia of Type Strains, Phase IV (KMG-V): Genome sequencing to study the core and pangenomes of soil and plant-associated prokaryotes.</title>
        <authorList>
            <person name="Whitman W."/>
        </authorList>
    </citation>
    <scope>NUCLEOTIDE SEQUENCE [LARGE SCALE GENOMIC DNA]</scope>
    <source>
        <strain evidence="1 2">SRMrh-85</strain>
    </source>
</reference>
<comment type="caution">
    <text evidence="1">The sequence shown here is derived from an EMBL/GenBank/DDBJ whole genome shotgun (WGS) entry which is preliminary data.</text>
</comment>
<evidence type="ECO:0000313" key="1">
    <source>
        <dbReference type="EMBL" id="MBB2931335.1"/>
    </source>
</evidence>
<dbReference type="Gene3D" id="3.30.429.10">
    <property type="entry name" value="Macrophage Migration Inhibitory Factor"/>
    <property type="match status" value="1"/>
</dbReference>
<proteinExistence type="predicted"/>
<dbReference type="InterPro" id="IPR037479">
    <property type="entry name" value="Tauto_MSAD"/>
</dbReference>
<dbReference type="PANTHER" id="PTHR38460">
    <property type="entry name" value="TAUTOMERASE YOLI-RELATED"/>
    <property type="match status" value="1"/>
</dbReference>
<dbReference type="EMBL" id="JACHVZ010000018">
    <property type="protein sequence ID" value="MBB2931335.1"/>
    <property type="molecule type" value="Genomic_DNA"/>
</dbReference>